<evidence type="ECO:0000256" key="2">
    <source>
        <dbReference type="ARBA" id="ARBA00022448"/>
    </source>
</evidence>
<name>A0A171J6K9_LACRH</name>
<organism evidence="10 18">
    <name type="scientific">Lacticaseibacillus rhamnosus</name>
    <name type="common">Lactobacillus rhamnosus</name>
    <dbReference type="NCBI Taxonomy" id="47715"/>
    <lineage>
        <taxon>Bacteria</taxon>
        <taxon>Bacillati</taxon>
        <taxon>Bacillota</taxon>
        <taxon>Bacilli</taxon>
        <taxon>Lactobacillales</taxon>
        <taxon>Lactobacillaceae</taxon>
        <taxon>Lacticaseibacillus</taxon>
    </lineage>
</organism>
<dbReference type="InterPro" id="IPR010290">
    <property type="entry name" value="TM_effector"/>
</dbReference>
<dbReference type="Proteomes" id="UP000234212">
    <property type="component" value="Unassembled WGS sequence"/>
</dbReference>
<evidence type="ECO:0000313" key="10">
    <source>
        <dbReference type="EMBL" id="NZA05497.1"/>
    </source>
</evidence>
<reference evidence="9 17" key="4">
    <citation type="submission" date="2020-06" db="EMBL/GenBank/DDBJ databases">
        <title>Lactobacillus rhamnosus QC,genome.</title>
        <authorList>
            <person name="Yi H."/>
            <person name="Jin M."/>
        </authorList>
    </citation>
    <scope>NUCLEOTIDE SEQUENCE [LARGE SCALE GENOMIC DNA]</scope>
    <source>
        <strain evidence="9 17">QC</strain>
    </source>
</reference>
<evidence type="ECO:0000313" key="15">
    <source>
        <dbReference type="Proteomes" id="UP000234212"/>
    </source>
</evidence>
<reference evidence="11 14" key="1">
    <citation type="submission" date="2017-01" db="EMBL/GenBank/DDBJ databases">
        <title>In silico prediction, in vitro antibacterial spectrum and physicochemical properties of a putative bacteriocin produced by Lactobacillus rhamnosus strain L156.4.</title>
        <authorList>
            <person name="Silveira A.M."/>
            <person name="Monteiro A.S."/>
            <person name="Santos V.L."/>
            <person name="Nicoli J.R."/>
            <person name="Azevedo V."/>
            <person name="Soares S.C."/>
            <person name="Castro-Oliveira L."/>
            <person name="Dias-Souza M.V."/>
            <person name="Nardi R.M."/>
        </authorList>
    </citation>
    <scope>NUCLEOTIDE SEQUENCE [LARGE SCALE GENOMIC DNA]</scope>
    <source>
        <strain evidence="11 14">L156.4</strain>
    </source>
</reference>
<evidence type="ECO:0000256" key="1">
    <source>
        <dbReference type="ARBA" id="ARBA00004651"/>
    </source>
</evidence>
<feature type="transmembrane region" description="Helical" evidence="7">
    <location>
        <begin position="50"/>
        <end position="71"/>
    </location>
</feature>
<dbReference type="Gene3D" id="1.20.1250.20">
    <property type="entry name" value="MFS general substrate transporter like domains"/>
    <property type="match status" value="1"/>
</dbReference>
<evidence type="ECO:0000313" key="13">
    <source>
        <dbReference type="EMBL" id="THC79457.1"/>
    </source>
</evidence>
<dbReference type="Proteomes" id="UP000189067">
    <property type="component" value="Unassembled WGS sequence"/>
</dbReference>
<dbReference type="EMBL" id="JACCKI010000008">
    <property type="protein sequence ID" value="NZA05497.1"/>
    <property type="molecule type" value="Genomic_DNA"/>
</dbReference>
<feature type="transmembrane region" description="Helical" evidence="7">
    <location>
        <begin position="167"/>
        <end position="195"/>
    </location>
</feature>
<dbReference type="RefSeq" id="WP_015764702.1">
    <property type="nucleotide sequence ID" value="NZ_CABFNI010000018.1"/>
</dbReference>
<keyword evidence="4 7" id="KW-0812">Transmembrane</keyword>
<evidence type="ECO:0000256" key="3">
    <source>
        <dbReference type="ARBA" id="ARBA00022475"/>
    </source>
</evidence>
<evidence type="ECO:0000313" key="12">
    <source>
        <dbReference type="EMBL" id="PLA55388.1"/>
    </source>
</evidence>
<comment type="subcellular location">
    <subcellularLocation>
        <location evidence="1">Cell membrane</location>
        <topology evidence="1">Multi-pass membrane protein</topology>
    </subcellularLocation>
</comment>
<dbReference type="Proteomes" id="UP000307517">
    <property type="component" value="Unassembled WGS sequence"/>
</dbReference>
<dbReference type="OMA" id="WLMTDLS"/>
<proteinExistence type="predicted"/>
<dbReference type="EMBL" id="PKJX01000009">
    <property type="protein sequence ID" value="PLA55388.1"/>
    <property type="molecule type" value="Genomic_DNA"/>
</dbReference>
<dbReference type="SUPFAM" id="SSF103473">
    <property type="entry name" value="MFS general substrate transporter"/>
    <property type="match status" value="1"/>
</dbReference>
<protein>
    <submittedName>
        <fullName evidence="10">MFS transporter</fullName>
    </submittedName>
</protein>
<dbReference type="Pfam" id="PF05977">
    <property type="entry name" value="MFS_3"/>
    <property type="match status" value="1"/>
</dbReference>
<keyword evidence="5 7" id="KW-1133">Transmembrane helix</keyword>
<dbReference type="AlphaFoldDB" id="A0A171J6K9"/>
<keyword evidence="3" id="KW-1003">Cell membrane</keyword>
<dbReference type="EMBL" id="JABXWP010000011">
    <property type="protein sequence ID" value="NVO88564.1"/>
    <property type="molecule type" value="Genomic_DNA"/>
</dbReference>
<sequence length="410" mass="45225">MNRHVFAATFSSLRSKNFRRFWTGQCISVMGTWIQRTTQTWLVYQMTKSAFLVGLLAAAQFVPIMALTLVAGTLIDRYPKRQILLFTQFGFLLLGATMTLITYLKIVQYWQILAIALGYGILQSFDTPTRQSYVIELVGKKDLINGISLNSSIFNLAKIAGPSLAGILMVTLGVAPCFLIDTLSYVAIIAGLLMIHQDHPIASHRSRHILLDIREGLSYILHHADVKLSAELMLVICTLNFNNNVIIPIYAEEVLHRGAQGYASLLSATGVGSLVAAFLMSYLASFGLRRDLYLAVAVGTALIQSSMLFIHVYWLAMLLMVLIGFCNMVFLNQSNASFQFGIPNQLRGRIMSVYVLLNQGSTPIGSLYAGSVMDAAGGLWGFPACGVLALMLTMVIFGFHQSTIKKWVSR</sequence>
<feature type="transmembrane region" description="Helical" evidence="7">
    <location>
        <begin position="263"/>
        <end position="284"/>
    </location>
</feature>
<reference evidence="13 16" key="3">
    <citation type="submission" date="2019-04" db="EMBL/GenBank/DDBJ databases">
        <title>Genome Announcement to Ensure Probiotic Safety of Lactobacillus rhamnosus UBLR-58.</title>
        <authorList>
            <person name="Sulthana A."/>
            <person name="Lakshmi S.G."/>
            <person name="Madempudi R.S."/>
        </authorList>
    </citation>
    <scope>NUCLEOTIDE SEQUENCE [LARGE SCALE GENOMIC DNA]</scope>
    <source>
        <strain evidence="13 16">UBLR-58</strain>
    </source>
</reference>
<evidence type="ECO:0000259" key="8">
    <source>
        <dbReference type="PROSITE" id="PS50850"/>
    </source>
</evidence>
<dbReference type="GO" id="GO:0022857">
    <property type="term" value="F:transmembrane transporter activity"/>
    <property type="evidence" value="ECO:0007669"/>
    <property type="project" value="InterPro"/>
</dbReference>
<evidence type="ECO:0000313" key="17">
    <source>
        <dbReference type="Proteomes" id="UP000542889"/>
    </source>
</evidence>
<dbReference type="PANTHER" id="PTHR23513">
    <property type="entry name" value="INTEGRAL MEMBRANE EFFLUX PROTEIN-RELATED"/>
    <property type="match status" value="1"/>
</dbReference>
<evidence type="ECO:0000256" key="6">
    <source>
        <dbReference type="ARBA" id="ARBA00023136"/>
    </source>
</evidence>
<dbReference type="EMBL" id="SSHM01000001">
    <property type="protein sequence ID" value="THC79457.1"/>
    <property type="molecule type" value="Genomic_DNA"/>
</dbReference>
<evidence type="ECO:0000256" key="5">
    <source>
        <dbReference type="ARBA" id="ARBA00022989"/>
    </source>
</evidence>
<dbReference type="EMBL" id="MTJY01000047">
    <property type="protein sequence ID" value="ONN74004.1"/>
    <property type="molecule type" value="Genomic_DNA"/>
</dbReference>
<reference evidence="10 18" key="5">
    <citation type="submission" date="2020-07" db="EMBL/GenBank/DDBJ databases">
        <title>Organ Donor 1.</title>
        <authorList>
            <person name="Marsh A.J."/>
            <person name="Azcarate-Peril M.A."/>
        </authorList>
    </citation>
    <scope>NUCLEOTIDE SEQUENCE [LARGE SCALE GENOMIC DNA]</scope>
    <source>
        <strain evidence="10 18">AMC0712</strain>
    </source>
</reference>
<feature type="domain" description="Major facilitator superfamily (MFS) profile" evidence="8">
    <location>
        <begin position="1"/>
        <end position="404"/>
    </location>
</feature>
<dbReference type="GO" id="GO:0005886">
    <property type="term" value="C:plasma membrane"/>
    <property type="evidence" value="ECO:0007669"/>
    <property type="project" value="UniProtKB-SubCell"/>
</dbReference>
<dbReference type="Proteomes" id="UP000542889">
    <property type="component" value="Unassembled WGS sequence"/>
</dbReference>
<gene>
    <name evidence="11" type="ORF">BWR10_11320</name>
    <name evidence="12" type="ORF">CYJ91_13070</name>
    <name evidence="13" type="ORF">E6L36_02960</name>
    <name evidence="10" type="ORF">H0N82_10450</name>
    <name evidence="9" type="ORF">HWN39_08595</name>
</gene>
<dbReference type="InterPro" id="IPR036259">
    <property type="entry name" value="MFS_trans_sf"/>
</dbReference>
<evidence type="ECO:0000313" key="18">
    <source>
        <dbReference type="Proteomes" id="UP000552935"/>
    </source>
</evidence>
<evidence type="ECO:0000256" key="4">
    <source>
        <dbReference type="ARBA" id="ARBA00022692"/>
    </source>
</evidence>
<feature type="transmembrane region" description="Helical" evidence="7">
    <location>
        <begin position="313"/>
        <end position="332"/>
    </location>
</feature>
<evidence type="ECO:0000313" key="14">
    <source>
        <dbReference type="Proteomes" id="UP000189067"/>
    </source>
</evidence>
<evidence type="ECO:0000313" key="16">
    <source>
        <dbReference type="Proteomes" id="UP000307517"/>
    </source>
</evidence>
<keyword evidence="2" id="KW-0813">Transport</keyword>
<accession>A0A171J6K9</accession>
<keyword evidence="6 7" id="KW-0472">Membrane</keyword>
<dbReference type="PROSITE" id="PS50850">
    <property type="entry name" value="MFS"/>
    <property type="match status" value="1"/>
</dbReference>
<reference evidence="12 15" key="2">
    <citation type="submission" date="2017-12" db="EMBL/GenBank/DDBJ databases">
        <title>Phylogenetic diversity of female urinary microbiome.</title>
        <authorList>
            <person name="Thomas-White K."/>
            <person name="Wolfe A.J."/>
        </authorList>
    </citation>
    <scope>NUCLEOTIDE SEQUENCE [LARGE SCALE GENOMIC DNA]</scope>
    <source>
        <strain evidence="12 15">UMB0004</strain>
    </source>
</reference>
<feature type="transmembrane region" description="Helical" evidence="7">
    <location>
        <begin position="379"/>
        <end position="400"/>
    </location>
</feature>
<dbReference type="CDD" id="cd06173">
    <property type="entry name" value="MFS_MefA_like"/>
    <property type="match status" value="1"/>
</dbReference>
<dbReference type="Proteomes" id="UP000552935">
    <property type="component" value="Unassembled WGS sequence"/>
</dbReference>
<evidence type="ECO:0000313" key="9">
    <source>
        <dbReference type="EMBL" id="NVO88564.1"/>
    </source>
</evidence>
<dbReference type="InterPro" id="IPR020846">
    <property type="entry name" value="MFS_dom"/>
</dbReference>
<dbReference type="PANTHER" id="PTHR23513:SF11">
    <property type="entry name" value="STAPHYLOFERRIN A TRANSPORTER"/>
    <property type="match status" value="1"/>
</dbReference>
<evidence type="ECO:0000256" key="7">
    <source>
        <dbReference type="SAM" id="Phobius"/>
    </source>
</evidence>
<comment type="caution">
    <text evidence="10">The sequence shown here is derived from an EMBL/GenBank/DDBJ whole genome shotgun (WGS) entry which is preliminary data.</text>
</comment>
<dbReference type="GeneID" id="69832751"/>
<evidence type="ECO:0000313" key="11">
    <source>
        <dbReference type="EMBL" id="ONN74004.1"/>
    </source>
</evidence>
<feature type="transmembrane region" description="Helical" evidence="7">
    <location>
        <begin position="83"/>
        <end position="101"/>
    </location>
</feature>
<accession>A0A2A5L276</accession>